<dbReference type="AlphaFoldDB" id="A0A1H2LEX7"/>
<evidence type="ECO:0000256" key="5">
    <source>
        <dbReference type="SAM" id="MobiDB-lite"/>
    </source>
</evidence>
<dbReference type="InterPro" id="IPR029058">
    <property type="entry name" value="AB_hydrolase_fold"/>
</dbReference>
<evidence type="ECO:0000313" key="7">
    <source>
        <dbReference type="EMBL" id="SDU79392.1"/>
    </source>
</evidence>
<feature type="domain" description="Epoxide hydrolase N-terminal" evidence="6">
    <location>
        <begin position="35"/>
        <end position="133"/>
    </location>
</feature>
<dbReference type="Pfam" id="PF06441">
    <property type="entry name" value="EHN"/>
    <property type="match status" value="1"/>
</dbReference>
<dbReference type="InterPro" id="IPR016292">
    <property type="entry name" value="Epoxide_hydrolase"/>
</dbReference>
<gene>
    <name evidence="7" type="ORF">SAMN04488548_136204</name>
</gene>
<accession>A0A1H2LEX7</accession>
<keyword evidence="2" id="KW-0058">Aromatic hydrocarbons catabolism</keyword>
<comment type="similarity">
    <text evidence="1">Belongs to the peptidase S33 family.</text>
</comment>
<dbReference type="GO" id="GO:0004301">
    <property type="term" value="F:epoxide hydrolase activity"/>
    <property type="evidence" value="ECO:0007669"/>
    <property type="project" value="TreeGrafter"/>
</dbReference>
<dbReference type="PANTHER" id="PTHR21661:SF35">
    <property type="entry name" value="EPOXIDE HYDROLASE"/>
    <property type="match status" value="1"/>
</dbReference>
<sequence length="398" mass="44484">MDDSDRVPPAESATERTRFGGHRARDSVAWDWKPVDDIDIEDLRERVARYRPPVLSRASGWGRGVPTDYLGALTEHWAGSFDWRVPEVRIRSYPWTRVHIDGEPVTAIHQRSIDPDAPVVVLLHGWPDSFLRFERVLPLLSDVHVVVPCLTGYPGAVTAGIQPATPRVMARQVAGLIEALGYERYVVSGGDVGSVVATHMARAHGDSVSALHLTDLPALRVSPDLRGDLTEREQRYYRDARRWRATEGGYRLLQATKPHTLARALSDSPVGLAAWMIEKLIGWSDSRGENGFAFDRDDLLTWVSLYWYTGAIGTSFDPYSAAPLDVGFVDTPTAVSMFRHEILPPGPDLFRRFYDVRSWTEYDVGGHFAAWERPAEFVVGLRNALVLAEGVRRGTTDT</sequence>
<protein>
    <submittedName>
        <fullName evidence="7">Pimeloyl-ACP methyl ester carboxylesterase</fullName>
    </submittedName>
</protein>
<dbReference type="Proteomes" id="UP000183180">
    <property type="component" value="Unassembled WGS sequence"/>
</dbReference>
<dbReference type="STRING" id="158898.SAMN04488548_136204"/>
<feature type="active site" description="Nucleophile" evidence="4">
    <location>
        <position position="191"/>
    </location>
</feature>
<dbReference type="SUPFAM" id="SSF53474">
    <property type="entry name" value="alpha/beta-Hydrolases"/>
    <property type="match status" value="1"/>
</dbReference>
<dbReference type="RefSeq" id="WP_084811953.1">
    <property type="nucleotide sequence ID" value="NZ_FNLM01000036.1"/>
</dbReference>
<dbReference type="PANTHER" id="PTHR21661">
    <property type="entry name" value="EPOXIDE HYDROLASE 1-RELATED"/>
    <property type="match status" value="1"/>
</dbReference>
<dbReference type="InterPro" id="IPR000639">
    <property type="entry name" value="Epox_hydrolase-like"/>
</dbReference>
<dbReference type="EMBL" id="FNLM01000036">
    <property type="protein sequence ID" value="SDU79392.1"/>
    <property type="molecule type" value="Genomic_DNA"/>
</dbReference>
<evidence type="ECO:0000256" key="3">
    <source>
        <dbReference type="ARBA" id="ARBA00022801"/>
    </source>
</evidence>
<evidence type="ECO:0000256" key="2">
    <source>
        <dbReference type="ARBA" id="ARBA00022797"/>
    </source>
</evidence>
<proteinExistence type="inferred from homology"/>
<feature type="active site" description="Proton acceptor" evidence="4">
    <location>
        <position position="367"/>
    </location>
</feature>
<keyword evidence="3" id="KW-0378">Hydrolase</keyword>
<dbReference type="PRINTS" id="PR00412">
    <property type="entry name" value="EPOXHYDRLASE"/>
</dbReference>
<feature type="region of interest" description="Disordered" evidence="5">
    <location>
        <begin position="1"/>
        <end position="23"/>
    </location>
</feature>
<reference evidence="7 8" key="1">
    <citation type="submission" date="2016-10" db="EMBL/GenBank/DDBJ databases">
        <authorList>
            <person name="de Groot N.N."/>
        </authorList>
    </citation>
    <scope>NUCLEOTIDE SEQUENCE [LARGE SCALE GENOMIC DNA]</scope>
    <source>
        <strain evidence="7 8">DSM 44215</strain>
    </source>
</reference>
<evidence type="ECO:0000259" key="6">
    <source>
        <dbReference type="Pfam" id="PF06441"/>
    </source>
</evidence>
<dbReference type="OrthoDB" id="4654311at2"/>
<evidence type="ECO:0000313" key="8">
    <source>
        <dbReference type="Proteomes" id="UP000183180"/>
    </source>
</evidence>
<dbReference type="Gene3D" id="3.40.50.1820">
    <property type="entry name" value="alpha/beta hydrolase"/>
    <property type="match status" value="1"/>
</dbReference>
<name>A0A1H2LEX7_9ACTN</name>
<organism evidence="7 8">
    <name type="scientific">Gordonia westfalica</name>
    <dbReference type="NCBI Taxonomy" id="158898"/>
    <lineage>
        <taxon>Bacteria</taxon>
        <taxon>Bacillati</taxon>
        <taxon>Actinomycetota</taxon>
        <taxon>Actinomycetes</taxon>
        <taxon>Mycobacteriales</taxon>
        <taxon>Gordoniaceae</taxon>
        <taxon>Gordonia</taxon>
    </lineage>
</organism>
<evidence type="ECO:0000256" key="1">
    <source>
        <dbReference type="ARBA" id="ARBA00010088"/>
    </source>
</evidence>
<dbReference type="PIRSF" id="PIRSF001112">
    <property type="entry name" value="Epoxide_hydrolase"/>
    <property type="match status" value="1"/>
</dbReference>
<dbReference type="GO" id="GO:0097176">
    <property type="term" value="P:epoxide metabolic process"/>
    <property type="evidence" value="ECO:0007669"/>
    <property type="project" value="TreeGrafter"/>
</dbReference>
<dbReference type="InterPro" id="IPR010497">
    <property type="entry name" value="Epoxide_hydro_N"/>
</dbReference>
<feature type="active site" description="Proton donor" evidence="4">
    <location>
        <position position="319"/>
    </location>
</feature>
<evidence type="ECO:0000256" key="4">
    <source>
        <dbReference type="PIRSR" id="PIRSR001112-1"/>
    </source>
</evidence>